<reference evidence="2 3" key="1">
    <citation type="journal article" date="2024" name="IMA Fungus">
        <title>Apiospora arundinis, a panoply of carbohydrate-active enzymes and secondary metabolites.</title>
        <authorList>
            <person name="Sorensen T."/>
            <person name="Petersen C."/>
            <person name="Muurmann A.T."/>
            <person name="Christiansen J.V."/>
            <person name="Brundto M.L."/>
            <person name="Overgaard C.K."/>
            <person name="Boysen A.T."/>
            <person name="Wollenberg R.D."/>
            <person name="Larsen T.O."/>
            <person name="Sorensen J.L."/>
            <person name="Nielsen K.L."/>
            <person name="Sondergaard T.E."/>
        </authorList>
    </citation>
    <scope>NUCLEOTIDE SEQUENCE [LARGE SCALE GENOMIC DNA]</scope>
    <source>
        <strain evidence="2 3">AAU 773</strain>
    </source>
</reference>
<dbReference type="Proteomes" id="UP001390339">
    <property type="component" value="Unassembled WGS sequence"/>
</dbReference>
<organism evidence="2 3">
    <name type="scientific">Apiospora arundinis</name>
    <dbReference type="NCBI Taxonomy" id="335852"/>
    <lineage>
        <taxon>Eukaryota</taxon>
        <taxon>Fungi</taxon>
        <taxon>Dikarya</taxon>
        <taxon>Ascomycota</taxon>
        <taxon>Pezizomycotina</taxon>
        <taxon>Sordariomycetes</taxon>
        <taxon>Xylariomycetidae</taxon>
        <taxon>Amphisphaeriales</taxon>
        <taxon>Apiosporaceae</taxon>
        <taxon>Apiospora</taxon>
    </lineage>
</organism>
<sequence length="379" mass="43101">MASFISLPRELRDDILHRILLAESPVPSGDDVNTDRTPIYDVESKSWSKQNVLYEPRTVQPMATALMLVNRQLQAETQDALGRIPGQGMVCKVDLMLLKERGLWVTFVHVPRRCKIWDQVNVKIRPVDITPRSQAAPTWRCTWEPDYDSPPTVVWPFYYALERFLKAGPTGDSAMEDEDSVEEDRDENVSARKDSCDDATCDERSSDEYGFEGYGFEDDNTSVDRHIFVKCLVLDFVSPAEGETPWRYIPELSPRGLTRISTGARLLPHREPANSRRMYIRPTRLAEFFAKHLRVIVDNHLEDMMSYGSVVLKRVGFSSIRVDGEPYDEIDLGVLVGGLSWWGIPYHSSYEKQAAFKEWHEGVLASRRAAGLGIGEGDQ</sequence>
<feature type="region of interest" description="Disordered" evidence="1">
    <location>
        <begin position="170"/>
        <end position="199"/>
    </location>
</feature>
<keyword evidence="3" id="KW-1185">Reference proteome</keyword>
<protein>
    <submittedName>
        <fullName evidence="2">Carbohydrate esterase family 16 protein</fullName>
    </submittedName>
</protein>
<gene>
    <name evidence="2" type="ORF">PGQ11_006968</name>
</gene>
<evidence type="ECO:0000313" key="3">
    <source>
        <dbReference type="Proteomes" id="UP001390339"/>
    </source>
</evidence>
<feature type="compositionally biased region" description="Basic and acidic residues" evidence="1">
    <location>
        <begin position="187"/>
        <end position="199"/>
    </location>
</feature>
<evidence type="ECO:0000313" key="2">
    <source>
        <dbReference type="EMBL" id="KAK8868390.1"/>
    </source>
</evidence>
<proteinExistence type="predicted"/>
<accession>A0ABR2IUC6</accession>
<dbReference type="EMBL" id="JAPCWZ010000004">
    <property type="protein sequence ID" value="KAK8868390.1"/>
    <property type="molecule type" value="Genomic_DNA"/>
</dbReference>
<comment type="caution">
    <text evidence="2">The sequence shown here is derived from an EMBL/GenBank/DDBJ whole genome shotgun (WGS) entry which is preliminary data.</text>
</comment>
<feature type="compositionally biased region" description="Acidic residues" evidence="1">
    <location>
        <begin position="174"/>
        <end position="186"/>
    </location>
</feature>
<evidence type="ECO:0000256" key="1">
    <source>
        <dbReference type="SAM" id="MobiDB-lite"/>
    </source>
</evidence>
<name>A0ABR2IUC6_9PEZI</name>